<feature type="domain" description="C2H2-type" evidence="12">
    <location>
        <begin position="465"/>
        <end position="492"/>
    </location>
</feature>
<feature type="region of interest" description="Disordered" evidence="11">
    <location>
        <begin position="525"/>
        <end position="557"/>
    </location>
</feature>
<evidence type="ECO:0000256" key="7">
    <source>
        <dbReference type="ARBA" id="ARBA00023163"/>
    </source>
</evidence>
<keyword evidence="5" id="KW-0862">Zinc</keyword>
<feature type="compositionally biased region" description="Pro residues" evidence="11">
    <location>
        <begin position="246"/>
        <end position="257"/>
    </location>
</feature>
<sequence>MDATPVPEHLDRQPNLLPNFQPSPVPSSVPLPPPIPRLPIPSAPHPPPPPPSSSNHSLTPHPSPFSFGGSFLSSPGMSPFGLMPPPRDGSMHFPHPLSLSLPSSMSMGFSHRDFMNSMSRRESPTNRHGMETSVIRSPHHKESPVGNSRDPSPSDSRKCSSQFLNYPFPFHQPPRRDSVPKHGMDMSDSHHSDDNEERRERDGSEERRVGTPNDKQSSASRHESEKSRSQSPASRRSSSSKVAPSTPVPVTPPPLPRPSSSHSPRRSPATVISWASFTSQSPLLPSHHPTLFSPHHPLPPGFPGLGLPMGGTPPSFHLPPHLNPVLPMSGPRLSGHSPFLHPPPPPPPQISTPPGDGPMFRNSILPTKTIDPSENLEQYMEVQKSETSKLEALVKNIEQKITDPNQCVVCHRVLSCKSALQMHYRIHTGERPFKCKICGRSFTTKGNLKTHMGVHRAKPALRMMHQCPVCHKQFTNVLVLQQHIRAHTGSMPHMSHMPLLPPHMDWAHRHPFGFSRHHPYLPPMHPDSLDLSRGPPFHPHPHFPRERPHLNDNERKP</sequence>
<dbReference type="SUPFAM" id="SSF57667">
    <property type="entry name" value="beta-beta-alpha zinc fingers"/>
    <property type="match status" value="2"/>
</dbReference>
<evidence type="ECO:0000256" key="1">
    <source>
        <dbReference type="ARBA" id="ARBA00004123"/>
    </source>
</evidence>
<dbReference type="SMART" id="SM00355">
    <property type="entry name" value="ZnF_C2H2"/>
    <property type="match status" value="3"/>
</dbReference>
<name>A0AAV2HUI5_LYMST</name>
<dbReference type="GO" id="GO:0000978">
    <property type="term" value="F:RNA polymerase II cis-regulatory region sequence-specific DNA binding"/>
    <property type="evidence" value="ECO:0007669"/>
    <property type="project" value="TreeGrafter"/>
</dbReference>
<dbReference type="Gene3D" id="3.30.160.60">
    <property type="entry name" value="Classic Zinc Finger"/>
    <property type="match status" value="3"/>
</dbReference>
<comment type="subcellular location">
    <subcellularLocation>
        <location evidence="1">Nucleus</location>
    </subcellularLocation>
</comment>
<evidence type="ECO:0000256" key="5">
    <source>
        <dbReference type="ARBA" id="ARBA00022833"/>
    </source>
</evidence>
<keyword evidence="2" id="KW-0479">Metal-binding</keyword>
<feature type="compositionally biased region" description="Pro residues" evidence="11">
    <location>
        <begin position="21"/>
        <end position="52"/>
    </location>
</feature>
<feature type="compositionally biased region" description="Basic and acidic residues" evidence="11">
    <location>
        <begin position="174"/>
        <end position="209"/>
    </location>
</feature>
<keyword evidence="6" id="KW-0805">Transcription regulation</keyword>
<dbReference type="Proteomes" id="UP001497497">
    <property type="component" value="Unassembled WGS sequence"/>
</dbReference>
<dbReference type="GO" id="GO:0048699">
    <property type="term" value="P:generation of neurons"/>
    <property type="evidence" value="ECO:0007669"/>
    <property type="project" value="UniProtKB-ARBA"/>
</dbReference>
<feature type="compositionally biased region" description="Polar residues" evidence="11">
    <location>
        <begin position="145"/>
        <end position="164"/>
    </location>
</feature>
<feature type="region of interest" description="Disordered" evidence="11">
    <location>
        <begin position="316"/>
        <end position="352"/>
    </location>
</feature>
<feature type="compositionally biased region" description="Low complexity" evidence="11">
    <location>
        <begin position="53"/>
        <end position="81"/>
    </location>
</feature>
<feature type="compositionally biased region" description="Pro residues" evidence="11">
    <location>
        <begin position="340"/>
        <end position="351"/>
    </location>
</feature>
<evidence type="ECO:0000256" key="2">
    <source>
        <dbReference type="ARBA" id="ARBA00022723"/>
    </source>
</evidence>
<evidence type="ECO:0000259" key="12">
    <source>
        <dbReference type="PROSITE" id="PS50157"/>
    </source>
</evidence>
<dbReference type="InterPro" id="IPR036236">
    <property type="entry name" value="Znf_C2H2_sf"/>
</dbReference>
<evidence type="ECO:0000256" key="3">
    <source>
        <dbReference type="ARBA" id="ARBA00022737"/>
    </source>
</evidence>
<dbReference type="InterPro" id="IPR051565">
    <property type="entry name" value="Sal_C2H2-zinc-finger"/>
</dbReference>
<comment type="similarity">
    <text evidence="9">Belongs to the sal C2H2-type zinc-finger protein family.</text>
</comment>
<dbReference type="Pfam" id="PF12874">
    <property type="entry name" value="zf-met"/>
    <property type="match status" value="1"/>
</dbReference>
<keyword evidence="7" id="KW-0804">Transcription</keyword>
<dbReference type="GO" id="GO:0048646">
    <property type="term" value="P:anatomical structure formation involved in morphogenesis"/>
    <property type="evidence" value="ECO:0007669"/>
    <property type="project" value="UniProtKB-ARBA"/>
</dbReference>
<dbReference type="InterPro" id="IPR013087">
    <property type="entry name" value="Znf_C2H2_type"/>
</dbReference>
<dbReference type="GO" id="GO:0008270">
    <property type="term" value="F:zinc ion binding"/>
    <property type="evidence" value="ECO:0007669"/>
    <property type="project" value="UniProtKB-KW"/>
</dbReference>
<feature type="region of interest" description="Disordered" evidence="11">
    <location>
        <begin position="1"/>
        <end position="267"/>
    </location>
</feature>
<keyword evidence="4 10" id="KW-0863">Zinc-finger</keyword>
<evidence type="ECO:0000256" key="11">
    <source>
        <dbReference type="SAM" id="MobiDB-lite"/>
    </source>
</evidence>
<evidence type="ECO:0000256" key="8">
    <source>
        <dbReference type="ARBA" id="ARBA00023242"/>
    </source>
</evidence>
<reference evidence="13 14" key="1">
    <citation type="submission" date="2024-04" db="EMBL/GenBank/DDBJ databases">
        <authorList>
            <consortium name="Genoscope - CEA"/>
            <person name="William W."/>
        </authorList>
    </citation>
    <scope>NUCLEOTIDE SEQUENCE [LARGE SCALE GENOMIC DNA]</scope>
</reference>
<feature type="compositionally biased region" description="Low complexity" evidence="11">
    <location>
        <begin position="258"/>
        <end position="267"/>
    </location>
</feature>
<evidence type="ECO:0000256" key="9">
    <source>
        <dbReference type="ARBA" id="ARBA00038474"/>
    </source>
</evidence>
<dbReference type="GO" id="GO:0001708">
    <property type="term" value="P:cell fate specification"/>
    <property type="evidence" value="ECO:0007669"/>
    <property type="project" value="UniProtKB-ARBA"/>
</dbReference>
<dbReference type="GO" id="GO:0061061">
    <property type="term" value="P:muscle structure development"/>
    <property type="evidence" value="ECO:0007669"/>
    <property type="project" value="UniProtKB-ARBA"/>
</dbReference>
<keyword evidence="3" id="KW-0677">Repeat</keyword>
<dbReference type="AlphaFoldDB" id="A0AAV2HUI5"/>
<gene>
    <name evidence="13" type="ORF">GSLYS_00011681001</name>
</gene>
<keyword evidence="8" id="KW-0539">Nucleus</keyword>
<evidence type="ECO:0000256" key="4">
    <source>
        <dbReference type="ARBA" id="ARBA00022771"/>
    </source>
</evidence>
<feature type="non-terminal residue" evidence="13">
    <location>
        <position position="557"/>
    </location>
</feature>
<dbReference type="PROSITE" id="PS50157">
    <property type="entry name" value="ZINC_FINGER_C2H2_2"/>
    <property type="match status" value="3"/>
</dbReference>
<protein>
    <recommendedName>
        <fullName evidence="12">C2H2-type domain-containing protein</fullName>
    </recommendedName>
</protein>
<feature type="domain" description="C2H2-type" evidence="12">
    <location>
        <begin position="405"/>
        <end position="432"/>
    </location>
</feature>
<dbReference type="EMBL" id="CAXITT010000274">
    <property type="protein sequence ID" value="CAL1537779.1"/>
    <property type="molecule type" value="Genomic_DNA"/>
</dbReference>
<proteinExistence type="inferred from homology"/>
<feature type="compositionally biased region" description="Low complexity" evidence="11">
    <location>
        <begin position="91"/>
        <end position="109"/>
    </location>
</feature>
<comment type="caution">
    <text evidence="13">The sequence shown here is derived from an EMBL/GenBank/DDBJ whole genome shotgun (WGS) entry which is preliminary data.</text>
</comment>
<dbReference type="GO" id="GO:0048513">
    <property type="term" value="P:animal organ development"/>
    <property type="evidence" value="ECO:0007669"/>
    <property type="project" value="UniProtKB-ARBA"/>
</dbReference>
<dbReference type="Pfam" id="PF00096">
    <property type="entry name" value="zf-C2H2"/>
    <property type="match status" value="1"/>
</dbReference>
<dbReference type="FunFam" id="3.30.160.60:FF:002381">
    <property type="entry name" value="Putative spalt protein"/>
    <property type="match status" value="1"/>
</dbReference>
<dbReference type="GO" id="GO:0009791">
    <property type="term" value="P:post-embryonic development"/>
    <property type="evidence" value="ECO:0007669"/>
    <property type="project" value="UniProtKB-ARBA"/>
</dbReference>
<feature type="compositionally biased region" description="Basic and acidic residues" evidence="11">
    <location>
        <begin position="110"/>
        <end position="130"/>
    </location>
</feature>
<accession>A0AAV2HUI5</accession>
<evidence type="ECO:0000313" key="13">
    <source>
        <dbReference type="EMBL" id="CAL1537779.1"/>
    </source>
</evidence>
<dbReference type="PROSITE" id="PS00028">
    <property type="entry name" value="ZINC_FINGER_C2H2_1"/>
    <property type="match status" value="3"/>
</dbReference>
<feature type="compositionally biased region" description="Basic and acidic residues" evidence="11">
    <location>
        <begin position="543"/>
        <end position="557"/>
    </location>
</feature>
<feature type="compositionally biased region" description="Low complexity" evidence="11">
    <location>
        <begin position="229"/>
        <end position="245"/>
    </location>
</feature>
<dbReference type="PANTHER" id="PTHR23233">
    <property type="entry name" value="SAL-LIKE PROTEIN"/>
    <property type="match status" value="1"/>
</dbReference>
<feature type="domain" description="C2H2-type" evidence="12">
    <location>
        <begin position="433"/>
        <end position="460"/>
    </location>
</feature>
<dbReference type="GO" id="GO:0005634">
    <property type="term" value="C:nucleus"/>
    <property type="evidence" value="ECO:0007669"/>
    <property type="project" value="UniProtKB-SubCell"/>
</dbReference>
<evidence type="ECO:0000313" key="14">
    <source>
        <dbReference type="Proteomes" id="UP001497497"/>
    </source>
</evidence>
<dbReference type="PANTHER" id="PTHR23233:SF84">
    <property type="entry name" value="FI23031P1"/>
    <property type="match status" value="1"/>
</dbReference>
<dbReference type="GO" id="GO:0000981">
    <property type="term" value="F:DNA-binding transcription factor activity, RNA polymerase II-specific"/>
    <property type="evidence" value="ECO:0007669"/>
    <property type="project" value="TreeGrafter"/>
</dbReference>
<evidence type="ECO:0000256" key="10">
    <source>
        <dbReference type="PROSITE-ProRule" id="PRU00042"/>
    </source>
</evidence>
<organism evidence="13 14">
    <name type="scientific">Lymnaea stagnalis</name>
    <name type="common">Great pond snail</name>
    <name type="synonym">Helix stagnalis</name>
    <dbReference type="NCBI Taxonomy" id="6523"/>
    <lineage>
        <taxon>Eukaryota</taxon>
        <taxon>Metazoa</taxon>
        <taxon>Spiralia</taxon>
        <taxon>Lophotrochozoa</taxon>
        <taxon>Mollusca</taxon>
        <taxon>Gastropoda</taxon>
        <taxon>Heterobranchia</taxon>
        <taxon>Euthyneura</taxon>
        <taxon>Panpulmonata</taxon>
        <taxon>Hygrophila</taxon>
        <taxon>Lymnaeoidea</taxon>
        <taxon>Lymnaeidae</taxon>
        <taxon>Lymnaea</taxon>
    </lineage>
</organism>
<dbReference type="FunFam" id="3.30.160.60:FF:000025">
    <property type="entry name" value="Spalt-like transcription factor 1"/>
    <property type="match status" value="1"/>
</dbReference>
<keyword evidence="14" id="KW-1185">Reference proteome</keyword>
<evidence type="ECO:0000256" key="6">
    <source>
        <dbReference type="ARBA" id="ARBA00023015"/>
    </source>
</evidence>